<sequence length="88" mass="10077">MKQQIWLKELKGAVVQKNVTQIETLLENIPSFNTLKEMQTTLYLLEEAKRVVESLKKETAISMAQMKKNIDFLNSATAEKRASFDITS</sequence>
<protein>
    <submittedName>
        <fullName evidence="1">Uncharacterized protein</fullName>
    </submittedName>
</protein>
<name>A0A1W1CFI8_9ZZZZ</name>
<evidence type="ECO:0000313" key="1">
    <source>
        <dbReference type="EMBL" id="SFV64472.1"/>
    </source>
</evidence>
<dbReference type="AlphaFoldDB" id="A0A1W1CFI8"/>
<reference evidence="1" key="1">
    <citation type="submission" date="2016-10" db="EMBL/GenBank/DDBJ databases">
        <authorList>
            <person name="de Groot N.N."/>
        </authorList>
    </citation>
    <scope>NUCLEOTIDE SEQUENCE</scope>
</reference>
<accession>A0A1W1CFI8</accession>
<gene>
    <name evidence="1" type="ORF">MNB_SM-6-525</name>
</gene>
<proteinExistence type="predicted"/>
<dbReference type="EMBL" id="FPHK01000078">
    <property type="protein sequence ID" value="SFV64472.1"/>
    <property type="molecule type" value="Genomic_DNA"/>
</dbReference>
<organism evidence="1">
    <name type="scientific">hydrothermal vent metagenome</name>
    <dbReference type="NCBI Taxonomy" id="652676"/>
    <lineage>
        <taxon>unclassified sequences</taxon>
        <taxon>metagenomes</taxon>
        <taxon>ecological metagenomes</taxon>
    </lineage>
</organism>